<dbReference type="Pfam" id="PF04909">
    <property type="entry name" value="Amidohydro_2"/>
    <property type="match status" value="1"/>
</dbReference>
<proteinExistence type="predicted"/>
<reference evidence="2 3" key="1">
    <citation type="submission" date="2018-06" db="EMBL/GenBank/DDBJ databases">
        <title>A transcriptomic atlas of mushroom development highlights an independent origin of complex multicellularity.</title>
        <authorList>
            <consortium name="DOE Joint Genome Institute"/>
            <person name="Krizsan K."/>
            <person name="Almasi E."/>
            <person name="Merenyi Z."/>
            <person name="Sahu N."/>
            <person name="Viragh M."/>
            <person name="Koszo T."/>
            <person name="Mondo S."/>
            <person name="Kiss B."/>
            <person name="Balint B."/>
            <person name="Kues U."/>
            <person name="Barry K."/>
            <person name="Hegedus J.C."/>
            <person name="Henrissat B."/>
            <person name="Johnson J."/>
            <person name="Lipzen A."/>
            <person name="Ohm R."/>
            <person name="Nagy I."/>
            <person name="Pangilinan J."/>
            <person name="Yan J."/>
            <person name="Xiong Y."/>
            <person name="Grigoriev I.V."/>
            <person name="Hibbett D.S."/>
            <person name="Nagy L.G."/>
        </authorList>
    </citation>
    <scope>NUCLEOTIDE SEQUENCE [LARGE SCALE GENOMIC DNA]</scope>
    <source>
        <strain evidence="2 3">SZMC22713</strain>
    </source>
</reference>
<dbReference type="PANTHER" id="PTHR43383:SF2">
    <property type="entry name" value="AMIDOHYDROLASE 2 FAMILY PROTEIN"/>
    <property type="match status" value="1"/>
</dbReference>
<dbReference type="STRING" id="50990.A0A4Y7QK92"/>
<evidence type="ECO:0000259" key="1">
    <source>
        <dbReference type="Pfam" id="PF04909"/>
    </source>
</evidence>
<evidence type="ECO:0000313" key="2">
    <source>
        <dbReference type="EMBL" id="TDL27641.1"/>
    </source>
</evidence>
<dbReference type="GO" id="GO:0016787">
    <property type="term" value="F:hydrolase activity"/>
    <property type="evidence" value="ECO:0007669"/>
    <property type="project" value="InterPro"/>
</dbReference>
<organism evidence="2 3">
    <name type="scientific">Rickenella mellea</name>
    <dbReference type="NCBI Taxonomy" id="50990"/>
    <lineage>
        <taxon>Eukaryota</taxon>
        <taxon>Fungi</taxon>
        <taxon>Dikarya</taxon>
        <taxon>Basidiomycota</taxon>
        <taxon>Agaricomycotina</taxon>
        <taxon>Agaricomycetes</taxon>
        <taxon>Hymenochaetales</taxon>
        <taxon>Rickenellaceae</taxon>
        <taxon>Rickenella</taxon>
    </lineage>
</organism>
<dbReference type="VEuPathDB" id="FungiDB:BD410DRAFT_782772"/>
<keyword evidence="3" id="KW-1185">Reference proteome</keyword>
<dbReference type="EMBL" id="ML170159">
    <property type="protein sequence ID" value="TDL27641.1"/>
    <property type="molecule type" value="Genomic_DNA"/>
</dbReference>
<dbReference type="OrthoDB" id="3364440at2759"/>
<feature type="domain" description="Amidohydrolase-related" evidence="1">
    <location>
        <begin position="243"/>
        <end position="376"/>
    </location>
</feature>
<dbReference type="SUPFAM" id="SSF51556">
    <property type="entry name" value="Metallo-dependent hydrolases"/>
    <property type="match status" value="1"/>
</dbReference>
<dbReference type="AlphaFoldDB" id="A0A4Y7QK92"/>
<dbReference type="Proteomes" id="UP000294933">
    <property type="component" value="Unassembled WGS sequence"/>
</dbReference>
<accession>A0A4Y7QK92</accession>
<gene>
    <name evidence="2" type="ORF">BD410DRAFT_782772</name>
</gene>
<dbReference type="InterPro" id="IPR006680">
    <property type="entry name" value="Amidohydro-rel"/>
</dbReference>
<dbReference type="Gene3D" id="3.20.20.140">
    <property type="entry name" value="Metal-dependent hydrolases"/>
    <property type="match status" value="1"/>
</dbReference>
<dbReference type="InterPro" id="IPR032466">
    <property type="entry name" value="Metal_Hydrolase"/>
</dbReference>
<protein>
    <recommendedName>
        <fullName evidence="1">Amidohydrolase-related domain-containing protein</fullName>
    </recommendedName>
</protein>
<name>A0A4Y7QK92_9AGAM</name>
<dbReference type="PANTHER" id="PTHR43383">
    <property type="entry name" value="NODULIN 6"/>
    <property type="match status" value="1"/>
</dbReference>
<evidence type="ECO:0000313" key="3">
    <source>
        <dbReference type="Proteomes" id="UP000294933"/>
    </source>
</evidence>
<sequence>MDLASSRFKRLAETAFTHSIIDNHTHPLLQEKYRNKFPLEGIFSEAQGDALTRDSIHTLACYRATKQLSELLGCEESWEAVKRKRDTMEYLDLCEMFLGPTRIQSVLLDDGLDNEYSEGIAWHDQFTSSPSKRVVRIEIVAQDIWKQIVVTDKETATDRLINQLFAKFRESLTWYAKDDDVVGFKSIICYRTGLDINPIRIWPGPCATQVLQNARDDILNGQSSRVRFAEKSLNDYIVHIALGIAGEHNKPIQFHTGLGDNDIILSRSSPSHMQPIIRGYPNTQFILLHSSYPYTREAGYLTAVYPNVYLDIGEVFPFLSASGQREVVRQTLELCPMNKVMWSTDGHYWPETYYLATLQARQALYDVLSDFVEKAELSESQAVNIVKLVLFDNANSIYRLGLTPQHYDQ</sequence>